<dbReference type="OrthoDB" id="9785951at2"/>
<dbReference type="PROSITE" id="PS01269">
    <property type="entry name" value="UPF0025"/>
    <property type="match status" value="1"/>
</dbReference>
<dbReference type="InterPro" id="IPR000979">
    <property type="entry name" value="Phosphodiesterase_MJ0936/Vps29"/>
</dbReference>
<dbReference type="NCBIfam" id="TIGR00040">
    <property type="entry name" value="yfcE"/>
    <property type="match status" value="1"/>
</dbReference>
<organism evidence="6 7">
    <name type="scientific">Pseudomonas kuykendallii</name>
    <dbReference type="NCBI Taxonomy" id="1007099"/>
    <lineage>
        <taxon>Bacteria</taxon>
        <taxon>Pseudomonadati</taxon>
        <taxon>Pseudomonadota</taxon>
        <taxon>Gammaproteobacteria</taxon>
        <taxon>Pseudomonadales</taxon>
        <taxon>Pseudomonadaceae</taxon>
        <taxon>Pseudomonas</taxon>
    </lineage>
</organism>
<evidence type="ECO:0000313" key="6">
    <source>
        <dbReference type="EMBL" id="SDW21648.1"/>
    </source>
</evidence>
<keyword evidence="7" id="KW-1185">Reference proteome</keyword>
<evidence type="ECO:0000256" key="3">
    <source>
        <dbReference type="ARBA" id="ARBA00022801"/>
    </source>
</evidence>
<dbReference type="EMBL" id="FNNU01000001">
    <property type="protein sequence ID" value="SDW21648.1"/>
    <property type="molecule type" value="Genomic_DNA"/>
</dbReference>
<sequence length="153" mass="16668">MKIGLISDTHGLLRDEALEALKQCDHLIHAGDIGNPGILVELERIAPLSAIRGNNDEDQEWAADIPERLLIRFGRVCVYVLHDLKALDLDPVSEGIDVVISGHSHAPRQELRDGVLYVNPGSAGPRRFKLPIGIAYLQIDGSAVSAELKTLLP</sequence>
<keyword evidence="2 4" id="KW-0479">Metal-binding</keyword>
<evidence type="ECO:0000256" key="2">
    <source>
        <dbReference type="ARBA" id="ARBA00022723"/>
    </source>
</evidence>
<keyword evidence="3" id="KW-0378">Hydrolase</keyword>
<dbReference type="GO" id="GO:0046872">
    <property type="term" value="F:metal ion binding"/>
    <property type="evidence" value="ECO:0007669"/>
    <property type="project" value="UniProtKB-KW"/>
</dbReference>
<dbReference type="InterPro" id="IPR024654">
    <property type="entry name" value="Calcineurin-like_PHP_lpxH"/>
</dbReference>
<proteinExistence type="inferred from homology"/>
<evidence type="ECO:0000313" key="7">
    <source>
        <dbReference type="Proteomes" id="UP000243778"/>
    </source>
</evidence>
<dbReference type="AlphaFoldDB" id="A0A1H2RQT2"/>
<dbReference type="InterPro" id="IPR029052">
    <property type="entry name" value="Metallo-depent_PP-like"/>
</dbReference>
<dbReference type="InterPro" id="IPR020935">
    <property type="entry name" value="PdiEstase_YfcE_CS"/>
</dbReference>
<gene>
    <name evidence="6" type="ORF">SAMN05216287_0432</name>
</gene>
<accession>A0A1H2RQT2</accession>
<dbReference type="GO" id="GO:0016787">
    <property type="term" value="F:hydrolase activity"/>
    <property type="evidence" value="ECO:0007669"/>
    <property type="project" value="UniProtKB-UniRule"/>
</dbReference>
<dbReference type="EC" id="3.1.4.-" evidence="4"/>
<evidence type="ECO:0000256" key="1">
    <source>
        <dbReference type="ARBA" id="ARBA00008950"/>
    </source>
</evidence>
<dbReference type="PANTHER" id="PTHR11124">
    <property type="entry name" value="VACUOLAR SORTING PROTEIN VPS29"/>
    <property type="match status" value="1"/>
</dbReference>
<dbReference type="SUPFAM" id="SSF56300">
    <property type="entry name" value="Metallo-dependent phosphatases"/>
    <property type="match status" value="1"/>
</dbReference>
<name>A0A1H2RQT2_9PSED</name>
<evidence type="ECO:0000256" key="4">
    <source>
        <dbReference type="RuleBase" id="RU362039"/>
    </source>
</evidence>
<dbReference type="Pfam" id="PF12850">
    <property type="entry name" value="Metallophos_2"/>
    <property type="match status" value="1"/>
</dbReference>
<dbReference type="STRING" id="1007099.SAMN05216287_0432"/>
<comment type="similarity">
    <text evidence="1 4">Belongs to the metallophosphoesterase superfamily. YfcE family.</text>
</comment>
<protein>
    <recommendedName>
        <fullName evidence="4">Phosphoesterase</fullName>
        <ecNumber evidence="4">3.1.4.-</ecNumber>
    </recommendedName>
</protein>
<dbReference type="Gene3D" id="3.60.21.10">
    <property type="match status" value="1"/>
</dbReference>
<evidence type="ECO:0000259" key="5">
    <source>
        <dbReference type="Pfam" id="PF12850"/>
    </source>
</evidence>
<dbReference type="Proteomes" id="UP000243778">
    <property type="component" value="Unassembled WGS sequence"/>
</dbReference>
<comment type="cofactor">
    <cofactor evidence="4">
        <name>a divalent metal cation</name>
        <dbReference type="ChEBI" id="CHEBI:60240"/>
    </cofactor>
</comment>
<dbReference type="RefSeq" id="WP_090224210.1">
    <property type="nucleotide sequence ID" value="NZ_FNNU01000001.1"/>
</dbReference>
<feature type="domain" description="Calcineurin-like phosphoesterase" evidence="5">
    <location>
        <begin position="1"/>
        <end position="140"/>
    </location>
</feature>
<reference evidence="7" key="1">
    <citation type="submission" date="2016-10" db="EMBL/GenBank/DDBJ databases">
        <authorList>
            <person name="Varghese N."/>
            <person name="Submissions S."/>
        </authorList>
    </citation>
    <scope>NUCLEOTIDE SEQUENCE [LARGE SCALE GENOMIC DNA]</scope>
    <source>
        <strain evidence="7">NRRL B-59562</strain>
    </source>
</reference>